<evidence type="ECO:0000313" key="1">
    <source>
        <dbReference type="EMBL" id="CAF4325323.1"/>
    </source>
</evidence>
<reference evidence="1" key="1">
    <citation type="submission" date="2021-02" db="EMBL/GenBank/DDBJ databases">
        <authorList>
            <person name="Nowell W R."/>
        </authorList>
    </citation>
    <scope>NUCLEOTIDE SEQUENCE</scope>
</reference>
<dbReference type="Proteomes" id="UP000663842">
    <property type="component" value="Unassembled WGS sequence"/>
</dbReference>
<dbReference type="EMBL" id="CAJOBF010013025">
    <property type="protein sequence ID" value="CAF4325323.1"/>
    <property type="molecule type" value="Genomic_DNA"/>
</dbReference>
<comment type="caution">
    <text evidence="1">The sequence shown here is derived from an EMBL/GenBank/DDBJ whole genome shotgun (WGS) entry which is preliminary data.</text>
</comment>
<dbReference type="AlphaFoldDB" id="A0A820JGX9"/>
<sequence length="334" mass="38627">AMTAQTAHKWAEVFISNDLDEFDCENRGGKYTPDFYDFFPEIEDAAKEYTLERCSEKSASFAIMDLAKFIDEQFYEVTNQIKEPGSPLIRSLSACLLVLRRWGARFKNNSQRPYFEGHERNDVVTHRQQFINYFLDREDSYYTVTEGEKPMWRFPSQKPPCILIFDTELNYVERSATASIHIGKDAYFDNMTILEQFERLFQLLQFKEAFKDHKIECIVDNARTHTARSHNVFEFGKSIGTRCPVDKIEYKDSQGNSKTLLCYFESGPNQGKSKGLLAMAKELGIKMPPTIKLPELQNLLTDHPAFKTVTRLEQLAEEYGIISYQVLPQVPLPA</sequence>
<protein>
    <submittedName>
        <fullName evidence="1">Uncharacterized protein</fullName>
    </submittedName>
</protein>
<proteinExistence type="predicted"/>
<organism evidence="1 2">
    <name type="scientific">Rotaria magnacalcarata</name>
    <dbReference type="NCBI Taxonomy" id="392030"/>
    <lineage>
        <taxon>Eukaryota</taxon>
        <taxon>Metazoa</taxon>
        <taxon>Spiralia</taxon>
        <taxon>Gnathifera</taxon>
        <taxon>Rotifera</taxon>
        <taxon>Eurotatoria</taxon>
        <taxon>Bdelloidea</taxon>
        <taxon>Philodinida</taxon>
        <taxon>Philodinidae</taxon>
        <taxon>Rotaria</taxon>
    </lineage>
</organism>
<accession>A0A820JGX9</accession>
<feature type="non-terminal residue" evidence="1">
    <location>
        <position position="1"/>
    </location>
</feature>
<evidence type="ECO:0000313" key="2">
    <source>
        <dbReference type="Proteomes" id="UP000663842"/>
    </source>
</evidence>
<name>A0A820JGX9_9BILA</name>
<gene>
    <name evidence="1" type="ORF">UXM345_LOCUS34697</name>
</gene>